<feature type="region of interest" description="Disordered" evidence="1">
    <location>
        <begin position="97"/>
        <end position="120"/>
    </location>
</feature>
<evidence type="ECO:0000313" key="3">
    <source>
        <dbReference type="Proteomes" id="UP000471633"/>
    </source>
</evidence>
<keyword evidence="3" id="KW-1185">Reference proteome</keyword>
<organism evidence="2 3">
    <name type="scientific">Schistosoma haematobium</name>
    <name type="common">Blood fluke</name>
    <dbReference type="NCBI Taxonomy" id="6185"/>
    <lineage>
        <taxon>Eukaryota</taxon>
        <taxon>Metazoa</taxon>
        <taxon>Spiralia</taxon>
        <taxon>Lophotrochozoa</taxon>
        <taxon>Platyhelminthes</taxon>
        <taxon>Trematoda</taxon>
        <taxon>Digenea</taxon>
        <taxon>Strigeidida</taxon>
        <taxon>Schistosomatoidea</taxon>
        <taxon>Schistosomatidae</taxon>
        <taxon>Schistosoma</taxon>
    </lineage>
</organism>
<evidence type="ECO:0000313" key="2">
    <source>
        <dbReference type="EMBL" id="KAH9592444.1"/>
    </source>
</evidence>
<dbReference type="EMBL" id="AMPZ03000002">
    <property type="protein sequence ID" value="KAH9592444.1"/>
    <property type="molecule type" value="Genomic_DNA"/>
</dbReference>
<dbReference type="GeneID" id="75576740"/>
<accession>A0A922S410</accession>
<dbReference type="CTD" id="75576740"/>
<gene>
    <name evidence="2" type="ORF">MS3_00001264</name>
</gene>
<reference evidence="2" key="4">
    <citation type="journal article" date="2022" name="PLoS Pathog.">
        <title>Chromosome-level genome of Schistosoma haematobium underpins genome-wide explorations of molecular variation.</title>
        <authorList>
            <person name="Stroehlein A.J."/>
            <person name="Korhonen P.K."/>
            <person name="Lee V.V."/>
            <person name="Ralph S.A."/>
            <person name="Mentink-Kane M."/>
            <person name="You H."/>
            <person name="McManus D.P."/>
            <person name="Tchuente L.T."/>
            <person name="Stothard J.R."/>
            <person name="Kaur P."/>
            <person name="Dudchenko O."/>
            <person name="Aiden E.L."/>
            <person name="Yang B."/>
            <person name="Yang H."/>
            <person name="Emery A.M."/>
            <person name="Webster B.L."/>
            <person name="Brindley P.J."/>
            <person name="Rollinson D."/>
            <person name="Chang B.C.H."/>
            <person name="Gasser R.B."/>
            <person name="Young N.D."/>
        </authorList>
    </citation>
    <scope>NUCLEOTIDE SEQUENCE</scope>
</reference>
<dbReference type="AlphaFoldDB" id="A0A922S410"/>
<proteinExistence type="predicted"/>
<reference evidence="2" key="2">
    <citation type="journal article" date="2019" name="Gigascience">
        <title>High-quality Schistosoma haematobium genome achieved by single-molecule and long-range sequencing.</title>
        <authorList>
            <person name="Stroehlein A.J."/>
            <person name="Korhonen P.K."/>
            <person name="Chong T.M."/>
            <person name="Lim Y.L."/>
            <person name="Chan K.G."/>
            <person name="Webster B."/>
            <person name="Rollinson D."/>
            <person name="Brindley P.J."/>
            <person name="Gasser R.B."/>
            <person name="Young N.D."/>
        </authorList>
    </citation>
    <scope>NUCLEOTIDE SEQUENCE</scope>
</reference>
<dbReference type="RefSeq" id="XP_051072443.1">
    <property type="nucleotide sequence ID" value="XM_051208733.1"/>
</dbReference>
<sequence>MKLKLKKQWTSEETPVQRFNTNFLRHTDILDEFNDKFQTLQDLLKDEVATVEHGWEGIKEASTSTCYEVLFATTIVIGNESLSKSWTAFKKRTRKQQLTNVEQEQRKARHKLNTEKQTSK</sequence>
<reference evidence="2" key="3">
    <citation type="submission" date="2021-06" db="EMBL/GenBank/DDBJ databases">
        <title>Chromosome-level genome assembly for S. haematobium.</title>
        <authorList>
            <person name="Stroehlein A.J."/>
        </authorList>
    </citation>
    <scope>NUCLEOTIDE SEQUENCE</scope>
</reference>
<reference evidence="2" key="1">
    <citation type="journal article" date="2012" name="Nat. Genet.">
        <title>Whole-genome sequence of Schistosoma haematobium.</title>
        <authorList>
            <person name="Young N.D."/>
            <person name="Jex A.R."/>
            <person name="Li B."/>
            <person name="Liu S."/>
            <person name="Yang L."/>
            <person name="Xiong Z."/>
            <person name="Li Y."/>
            <person name="Cantacessi C."/>
            <person name="Hall R.S."/>
            <person name="Xu X."/>
            <person name="Chen F."/>
            <person name="Wu X."/>
            <person name="Zerlotini A."/>
            <person name="Oliveira G."/>
            <person name="Hofmann A."/>
            <person name="Zhang G."/>
            <person name="Fang X."/>
            <person name="Kang Y."/>
            <person name="Campbell B.E."/>
            <person name="Loukas A."/>
            <person name="Ranganathan S."/>
            <person name="Rollinson D."/>
            <person name="Rinaldi G."/>
            <person name="Brindley P.J."/>
            <person name="Yang H."/>
            <person name="Wang J."/>
            <person name="Wang J."/>
            <person name="Gasser R.B."/>
        </authorList>
    </citation>
    <scope>NUCLEOTIDE SEQUENCE</scope>
</reference>
<protein>
    <submittedName>
        <fullName evidence="2">Uncharacterized protein</fullName>
    </submittedName>
</protein>
<name>A0A922S410_SCHHA</name>
<evidence type="ECO:0000256" key="1">
    <source>
        <dbReference type="SAM" id="MobiDB-lite"/>
    </source>
</evidence>
<comment type="caution">
    <text evidence="2">The sequence shown here is derived from an EMBL/GenBank/DDBJ whole genome shotgun (WGS) entry which is preliminary data.</text>
</comment>
<dbReference type="KEGG" id="shx:MS3_00001264"/>
<dbReference type="Proteomes" id="UP000471633">
    <property type="component" value="Unassembled WGS sequence"/>
</dbReference>